<keyword evidence="2" id="KW-1185">Reference proteome</keyword>
<name>A0A0C5JBS4_9PROT</name>
<dbReference type="Proteomes" id="UP000061603">
    <property type="component" value="Chromosome"/>
</dbReference>
<sequence>MAACAAALLVQSAHAITDAELDEAFFPYKKGFPTFPGLKPGIVINKGNVDQFKEILSPAHYKLIKDGWFEMPIGETFDMPLPKPYMEATKLYTDKVKLGTTIEGFVAGRPFPQQPSKSDPRAGEKLAWNFKYALNWGDGGIIYPFYWQYINANTGAIERTIKFQFNFLNFMHRTSNPPIPNITPNPSALYRGTYVKVFEPLDLKNTQLLLQAYEDDTKRTDAYLYLGFQRRVRRLATGQTTDSFLGSDLMIEDFEGYNGRVSDYKWKFIETKNALMPYYKHNQMKMDPNFKDPDGYGYIGATGKGKCMPDVIWQLRKVHVLEGRPIDTGHPISKRIIYLDAQIMTPSISTVYDRKGDVWKAFTIGKAHPDFHLPINKGSGIPLDDSGSMIDLQSNHCTMIRFRGEIDPAKNPASIFQVQNLRGGD</sequence>
<proteinExistence type="predicted"/>
<reference evidence="1 2" key="1">
    <citation type="journal article" date="2015" name="Genome Announc.">
        <title>Complete Genome Sequence of a Novel Bacterium within the Family Rhodocyclaceae That Degrades Polycyclic Aromatic Hydrocarbons.</title>
        <authorList>
            <person name="Singleton D.R."/>
            <person name="Dickey A.N."/>
            <person name="Scholl E.H."/>
            <person name="Wright F.A."/>
            <person name="Aitken M.D."/>
        </authorList>
    </citation>
    <scope>NUCLEOTIDE SEQUENCE [LARGE SCALE GENOMIC DNA]</scope>
    <source>
        <strain evidence="2">PG1-Ca6</strain>
    </source>
</reference>
<dbReference type="PATRIC" id="fig|1565605.3.peg.28"/>
<organism evidence="1 2">
    <name type="scientific">Rugosibacter aromaticivorans</name>
    <dbReference type="NCBI Taxonomy" id="1565605"/>
    <lineage>
        <taxon>Bacteria</taxon>
        <taxon>Pseudomonadati</taxon>
        <taxon>Pseudomonadota</taxon>
        <taxon>Betaproteobacteria</taxon>
        <taxon>Nitrosomonadales</taxon>
        <taxon>Sterolibacteriaceae</taxon>
        <taxon>Rugosibacter</taxon>
    </lineage>
</organism>
<protein>
    <recommendedName>
        <fullName evidence="3">Outer membrane lipoprotein-sorting protein</fullName>
    </recommendedName>
</protein>
<evidence type="ECO:0000313" key="1">
    <source>
        <dbReference type="EMBL" id="AJP49300.1"/>
    </source>
</evidence>
<dbReference type="Pfam" id="PF07044">
    <property type="entry name" value="DUF1329"/>
    <property type="match status" value="1"/>
</dbReference>
<dbReference type="Gene3D" id="2.50.20.10">
    <property type="entry name" value="Lipoprotein localisation LolA/LolB/LppX"/>
    <property type="match status" value="1"/>
</dbReference>
<dbReference type="KEGG" id="rbu:PG1C_00115"/>
<gene>
    <name evidence="1" type="ORF">PG1C_00115</name>
</gene>
<dbReference type="EMBL" id="CP010554">
    <property type="protein sequence ID" value="AJP49300.1"/>
    <property type="molecule type" value="Genomic_DNA"/>
</dbReference>
<dbReference type="HOGENOM" id="CLU_645398_0_0_4"/>
<dbReference type="InterPro" id="IPR010752">
    <property type="entry name" value="DUF1329"/>
</dbReference>
<evidence type="ECO:0008006" key="3">
    <source>
        <dbReference type="Google" id="ProtNLM"/>
    </source>
</evidence>
<accession>A0A0C5JBS4</accession>
<dbReference type="CDD" id="cd16329">
    <property type="entry name" value="LolA_like"/>
    <property type="match status" value="1"/>
</dbReference>
<dbReference type="STRING" id="1565605.PG1C_00115"/>
<dbReference type="AlphaFoldDB" id="A0A0C5JBS4"/>
<evidence type="ECO:0000313" key="2">
    <source>
        <dbReference type="Proteomes" id="UP000061603"/>
    </source>
</evidence>